<gene>
    <name evidence="1" type="ORF">VNO77_06318</name>
</gene>
<keyword evidence="2" id="KW-1185">Reference proteome</keyword>
<organism evidence="1 2">
    <name type="scientific">Canavalia gladiata</name>
    <name type="common">Sword bean</name>
    <name type="synonym">Dolichos gladiatus</name>
    <dbReference type="NCBI Taxonomy" id="3824"/>
    <lineage>
        <taxon>Eukaryota</taxon>
        <taxon>Viridiplantae</taxon>
        <taxon>Streptophyta</taxon>
        <taxon>Embryophyta</taxon>
        <taxon>Tracheophyta</taxon>
        <taxon>Spermatophyta</taxon>
        <taxon>Magnoliopsida</taxon>
        <taxon>eudicotyledons</taxon>
        <taxon>Gunneridae</taxon>
        <taxon>Pentapetalae</taxon>
        <taxon>rosids</taxon>
        <taxon>fabids</taxon>
        <taxon>Fabales</taxon>
        <taxon>Fabaceae</taxon>
        <taxon>Papilionoideae</taxon>
        <taxon>50 kb inversion clade</taxon>
        <taxon>NPAAA clade</taxon>
        <taxon>indigoferoid/millettioid clade</taxon>
        <taxon>Phaseoleae</taxon>
        <taxon>Canavalia</taxon>
    </lineage>
</organism>
<reference evidence="1 2" key="1">
    <citation type="submission" date="2024-01" db="EMBL/GenBank/DDBJ databases">
        <title>The genomes of 5 underutilized Papilionoideae crops provide insights into root nodulation and disease resistanc.</title>
        <authorList>
            <person name="Jiang F."/>
        </authorList>
    </citation>
    <scope>NUCLEOTIDE SEQUENCE [LARGE SCALE GENOMIC DNA]</scope>
    <source>
        <strain evidence="1">LVBAO_FW01</strain>
        <tissue evidence="1">Leaves</tissue>
    </source>
</reference>
<evidence type="ECO:0000313" key="2">
    <source>
        <dbReference type="Proteomes" id="UP001367508"/>
    </source>
</evidence>
<accession>A0AAN9MC78</accession>
<evidence type="ECO:0000313" key="1">
    <source>
        <dbReference type="EMBL" id="KAK7349168.1"/>
    </source>
</evidence>
<dbReference type="AlphaFoldDB" id="A0AAN9MC78"/>
<dbReference type="EMBL" id="JAYMYQ010000002">
    <property type="protein sequence ID" value="KAK7349168.1"/>
    <property type="molecule type" value="Genomic_DNA"/>
</dbReference>
<proteinExistence type="predicted"/>
<name>A0AAN9MC78_CANGL</name>
<comment type="caution">
    <text evidence="1">The sequence shown here is derived from an EMBL/GenBank/DDBJ whole genome shotgun (WGS) entry which is preliminary data.</text>
</comment>
<dbReference type="Proteomes" id="UP001367508">
    <property type="component" value="Unassembled WGS sequence"/>
</dbReference>
<protein>
    <submittedName>
        <fullName evidence="1">Uncharacterized protein</fullName>
    </submittedName>
</protein>
<sequence>MGFENHLQRFVRLPWTVFHSYITPAHAVPHLRSYRSLTGVVACLINCEVFLAVWLFSEACVKHWQASLELWI</sequence>